<feature type="transmembrane region" description="Helical" evidence="1">
    <location>
        <begin position="62"/>
        <end position="79"/>
    </location>
</feature>
<feature type="transmembrane region" description="Helical" evidence="1">
    <location>
        <begin position="112"/>
        <end position="133"/>
    </location>
</feature>
<evidence type="ECO:0000313" key="3">
    <source>
        <dbReference type="Proteomes" id="UP000277326"/>
    </source>
</evidence>
<reference evidence="2 3" key="1">
    <citation type="journal article" date="2015" name="Stand. Genomic Sci.">
        <title>Genomic Encyclopedia of Bacterial and Archaeal Type Strains, Phase III: the genomes of soil and plant-associated and newly described type strains.</title>
        <authorList>
            <person name="Whitman W.B."/>
            <person name="Woyke T."/>
            <person name="Klenk H.P."/>
            <person name="Zhou Y."/>
            <person name="Lilburn T.G."/>
            <person name="Beck B.J."/>
            <person name="De Vos P."/>
            <person name="Vandamme P."/>
            <person name="Eisen J.A."/>
            <person name="Garrity G."/>
            <person name="Hugenholtz P."/>
            <person name="Kyrpides N.C."/>
        </authorList>
    </citation>
    <scope>NUCLEOTIDE SEQUENCE [LARGE SCALE GENOMIC DNA]</scope>
    <source>
        <strain evidence="2 3">CGMCC 1.10124</strain>
    </source>
</reference>
<feature type="transmembrane region" description="Helical" evidence="1">
    <location>
        <begin position="12"/>
        <end position="31"/>
    </location>
</feature>
<dbReference type="GeneID" id="38471954"/>
<dbReference type="AlphaFoldDB" id="A0A3M0CQ57"/>
<evidence type="ECO:0000313" key="2">
    <source>
        <dbReference type="EMBL" id="RMB11684.1"/>
    </source>
</evidence>
<gene>
    <name evidence="2" type="ORF">ATH50_3384</name>
</gene>
<dbReference type="RefSeq" id="WP_199722777.1">
    <property type="nucleotide sequence ID" value="NZ_CP034145.1"/>
</dbReference>
<proteinExistence type="predicted"/>
<dbReference type="EMBL" id="REFS01000008">
    <property type="protein sequence ID" value="RMB11684.1"/>
    <property type="molecule type" value="Genomic_DNA"/>
</dbReference>
<keyword evidence="1" id="KW-0472">Membrane</keyword>
<organism evidence="2 3">
    <name type="scientific">Haloplanus aerogenes</name>
    <dbReference type="NCBI Taxonomy" id="660522"/>
    <lineage>
        <taxon>Archaea</taxon>
        <taxon>Methanobacteriati</taxon>
        <taxon>Methanobacteriota</taxon>
        <taxon>Stenosarchaea group</taxon>
        <taxon>Halobacteria</taxon>
        <taxon>Halobacteriales</taxon>
        <taxon>Haloferacaceae</taxon>
        <taxon>Haloplanus</taxon>
    </lineage>
</organism>
<protein>
    <submittedName>
        <fullName evidence="2">Uncharacterized protein</fullName>
    </submittedName>
</protein>
<sequence>MADSAVGRWNIGIGLGLMVLFMLYGFFLIYMRDFAPGREAWIAGANVSPHFEARLAHAHGNLFSLLNIVFGALLLWLPVRPRRARWISVLALIGLLMPIGILSEIYLGLPPVLVLLGAVSITAGTALFALELIGMDVTDSPLS</sequence>
<evidence type="ECO:0000256" key="1">
    <source>
        <dbReference type="SAM" id="Phobius"/>
    </source>
</evidence>
<name>A0A3M0CQ57_9EURY</name>
<comment type="caution">
    <text evidence="2">The sequence shown here is derived from an EMBL/GenBank/DDBJ whole genome shotgun (WGS) entry which is preliminary data.</text>
</comment>
<keyword evidence="1" id="KW-1133">Transmembrane helix</keyword>
<feature type="transmembrane region" description="Helical" evidence="1">
    <location>
        <begin position="86"/>
        <end position="106"/>
    </location>
</feature>
<dbReference type="Proteomes" id="UP000277326">
    <property type="component" value="Unassembled WGS sequence"/>
</dbReference>
<accession>A0A3M0CQ57</accession>
<dbReference type="OrthoDB" id="375048at2157"/>
<keyword evidence="1" id="KW-0812">Transmembrane</keyword>